<evidence type="ECO:0000256" key="5">
    <source>
        <dbReference type="ARBA" id="ARBA00023242"/>
    </source>
</evidence>
<dbReference type="Gene3D" id="4.10.60.10">
    <property type="entry name" value="Zinc finger, CCHC-type"/>
    <property type="match status" value="1"/>
</dbReference>
<feature type="compositionally biased region" description="Polar residues" evidence="7">
    <location>
        <begin position="356"/>
        <end position="366"/>
    </location>
</feature>
<feature type="domain" description="DWNN" evidence="9">
    <location>
        <begin position="5"/>
        <end position="79"/>
    </location>
</feature>
<evidence type="ECO:0000256" key="3">
    <source>
        <dbReference type="ARBA" id="ARBA00022771"/>
    </source>
</evidence>
<dbReference type="PANTHER" id="PTHR37534:SF47">
    <property type="entry name" value="ZN(2)-C6 FUNGAL-TYPE DOMAIN-CONTAINING PROTEIN"/>
    <property type="match status" value="1"/>
</dbReference>
<feature type="compositionally biased region" description="Low complexity" evidence="7">
    <location>
        <begin position="407"/>
        <end position="425"/>
    </location>
</feature>
<evidence type="ECO:0000256" key="7">
    <source>
        <dbReference type="SAM" id="MobiDB-lite"/>
    </source>
</evidence>
<dbReference type="SUPFAM" id="SSF57850">
    <property type="entry name" value="RING/U-box"/>
    <property type="match status" value="1"/>
</dbReference>
<evidence type="ECO:0000256" key="2">
    <source>
        <dbReference type="ARBA" id="ARBA00022723"/>
    </source>
</evidence>
<reference evidence="10 11" key="1">
    <citation type="submission" date="2021-02" db="EMBL/GenBank/DDBJ databases">
        <title>Genome assembly of Pseudopithomyces chartarum.</title>
        <authorList>
            <person name="Jauregui R."/>
            <person name="Singh J."/>
            <person name="Voisey C."/>
        </authorList>
    </citation>
    <scope>NUCLEOTIDE SEQUENCE [LARGE SCALE GENOMIC DNA]</scope>
    <source>
        <strain evidence="10 11">AGR01</strain>
    </source>
</reference>
<evidence type="ECO:0000256" key="1">
    <source>
        <dbReference type="ARBA" id="ARBA00004123"/>
    </source>
</evidence>
<evidence type="ECO:0000259" key="8">
    <source>
        <dbReference type="PROSITE" id="PS50158"/>
    </source>
</evidence>
<dbReference type="InterPro" id="IPR013083">
    <property type="entry name" value="Znf_RING/FYVE/PHD"/>
</dbReference>
<evidence type="ECO:0000256" key="6">
    <source>
        <dbReference type="PROSITE-ProRule" id="PRU00047"/>
    </source>
</evidence>
<feature type="domain" description="CCHC-type" evidence="8">
    <location>
        <begin position="166"/>
        <end position="180"/>
    </location>
</feature>
<feature type="compositionally biased region" description="Basic and acidic residues" evidence="7">
    <location>
        <begin position="335"/>
        <end position="351"/>
    </location>
</feature>
<accession>A0AAN6RI62</accession>
<dbReference type="GO" id="GO:0045944">
    <property type="term" value="P:positive regulation of transcription by RNA polymerase II"/>
    <property type="evidence" value="ECO:0007669"/>
    <property type="project" value="TreeGrafter"/>
</dbReference>
<comment type="caution">
    <text evidence="10">The sequence shown here is derived from an EMBL/GenBank/DDBJ whole genome shotgun (WGS) entry which is preliminary data.</text>
</comment>
<dbReference type="PANTHER" id="PTHR37534">
    <property type="entry name" value="TRANSCRIPTIONAL ACTIVATOR PROTEIN UGA3"/>
    <property type="match status" value="1"/>
</dbReference>
<proteinExistence type="predicted"/>
<dbReference type="InterPro" id="IPR014891">
    <property type="entry name" value="DWNN_domain"/>
</dbReference>
<keyword evidence="11" id="KW-1185">Reference proteome</keyword>
<dbReference type="GO" id="GO:0008270">
    <property type="term" value="F:zinc ion binding"/>
    <property type="evidence" value="ECO:0007669"/>
    <property type="project" value="UniProtKB-KW"/>
</dbReference>
<sequence length="1301" mass="143587">MSSFVFYKFKNQKEPERIAFHGTGISVFELKREIITATGLGDGSDFDLHIYPEDDPTTEYTDDTTIIQRTNTVIVARKPAARGHGRAARYVSGKAPIRALPKHPAKPAAPTAGTTSLQDAEAAFLAESEQAWEQQKEALSQVKQVHHHKKKPLNVPNHDPPAGYVCYRCHQKGHWIQLCPTNDDPDFKPVARPKRTTGIPRSFLKTVEKPVDEEDARGVMLNAEGEYVQVMTDTRTWEKFQEKANAAKAHAAEADAVNKEAEKRGLACPIDQKMFVDPVKTPCCSKTYCHECIENALADDDLVCPGCGTENVLIDELAPDDEMVQKVKAYQAEKAQEKAEKEQAAKEEAEAAAKPSTPNNEDTNSVPPADETAKAGENNGDGSQSPKPSGSHAPESGSNIKSPLTVAAKPAGAASGTPAASGNGSDSDTSATSKKRKEPPTEIQPPTAPKAMRQQKEQQQRQAQDSTDSLIKNFQADMEQMFKPGTNANMPVCMPMQANPMMAMANAPNMMGMPGFNPMMNGNWNQGYNQFPNPMGYGGNMNQGWNNGFNNMGYNQMNNMHGMNGYGVGGWNQNQGYNNNNNNNMGGGWQGQSGFPNQQRTTFSEQPNQQDAYERKPLNPHRAQNKHRKARAPDFHHIHPEGFPDPISYGVRGRSAPVTRAPNLQEHREHNGPLGNRKAQVRFEESQWHVAGAPSVPVTALQANKGTEERDAPTAEGTVLFRGDIPGNSGPAPSSTDPPSNLSFWPWLEEDVSDISLPDFDLTTLPWMDFSHLDFPSTVDENHTLDHIIEEGEQQNEGCLNDTLGGTEDTNPDSYLHSASASPDASAFPFFQSIELEADDREEVESLFHDETLSLLSIWEDTSRNPWRTMIWPMTHESKALYHAIAAMTFLQHSKYTPSRRERGLVHARKSTQQLAADLSSGEIELEAALAATLALGIAESWDFQKSSTGRNHIQGAKILLQQAFSQQKATHTSTQVSARLSFLANTWIYIDVLARLTSDCGPSLDPELLHFFTATGPPVVREELDPLMGYAASLFPIIGRVADLITQIRTRYTRRNSPVIISKGIELRHAIEDWSPAIDLERVDNPTNNMVECIQTAEAYRWSTLLLLQEAVPELPSLASYKELGQKTLVYLATIPSNSATLNVHIYPLMIAATEAVEEEDREFVRDRWNIMRKRMVNGIIDRCTDIMEEVWRRRDAHFSEWLARNSPDPSTFGFSPSSGGGIAGLAGCSQKAPSGMGAGRDHARSPTRKSSVHSDFPISIAFKRGVDPITRSGNVDYTVKGNLHWITVMKEKGWEVLLG</sequence>
<keyword evidence="2" id="KW-0479">Metal-binding</keyword>
<dbReference type="Pfam" id="PF11951">
    <property type="entry name" value="Fungal_trans_2"/>
    <property type="match status" value="1"/>
</dbReference>
<feature type="region of interest" description="Disordered" evidence="7">
    <location>
        <begin position="335"/>
        <end position="467"/>
    </location>
</feature>
<evidence type="ECO:0000259" key="9">
    <source>
        <dbReference type="PROSITE" id="PS51282"/>
    </source>
</evidence>
<dbReference type="Pfam" id="PF08783">
    <property type="entry name" value="DWNN"/>
    <property type="match status" value="1"/>
</dbReference>
<evidence type="ECO:0000256" key="4">
    <source>
        <dbReference type="ARBA" id="ARBA00022833"/>
    </source>
</evidence>
<comment type="subcellular location">
    <subcellularLocation>
        <location evidence="1">Nucleus</location>
    </subcellularLocation>
</comment>
<dbReference type="Gene3D" id="3.30.40.10">
    <property type="entry name" value="Zinc/RING finger domain, C3HC4 (zinc finger)"/>
    <property type="match status" value="1"/>
</dbReference>
<dbReference type="SMART" id="SM01180">
    <property type="entry name" value="DWNN"/>
    <property type="match status" value="1"/>
</dbReference>
<dbReference type="PROSITE" id="PS50158">
    <property type="entry name" value="ZF_CCHC"/>
    <property type="match status" value="1"/>
</dbReference>
<dbReference type="InterPro" id="IPR025829">
    <property type="entry name" value="Zn_knuckle_CX2CX3GHX4C"/>
</dbReference>
<keyword evidence="4" id="KW-0862">Zinc</keyword>
<dbReference type="Pfam" id="PF13696">
    <property type="entry name" value="zf-CCHC_2"/>
    <property type="match status" value="1"/>
</dbReference>
<dbReference type="InterPro" id="IPR001878">
    <property type="entry name" value="Znf_CCHC"/>
</dbReference>
<dbReference type="InterPro" id="IPR021858">
    <property type="entry name" value="Fun_TF"/>
</dbReference>
<dbReference type="PROSITE" id="PS51282">
    <property type="entry name" value="DWNN"/>
    <property type="match status" value="1"/>
</dbReference>
<dbReference type="Gene3D" id="3.10.20.90">
    <property type="entry name" value="Phosphatidylinositol 3-kinase Catalytic Subunit, Chain A, domain 1"/>
    <property type="match status" value="1"/>
</dbReference>
<evidence type="ECO:0000313" key="11">
    <source>
        <dbReference type="Proteomes" id="UP001280581"/>
    </source>
</evidence>
<evidence type="ECO:0000313" key="10">
    <source>
        <dbReference type="EMBL" id="KAK3208117.1"/>
    </source>
</evidence>
<evidence type="ECO:0008006" key="12">
    <source>
        <dbReference type="Google" id="ProtNLM"/>
    </source>
</evidence>
<keyword evidence="5" id="KW-0539">Nucleus</keyword>
<keyword evidence="3 6" id="KW-0863">Zinc-finger</keyword>
<dbReference type="CDD" id="cd16620">
    <property type="entry name" value="vRING-HC-C4C4_RBBP6"/>
    <property type="match status" value="1"/>
</dbReference>
<name>A0AAN6RI62_9PLEO</name>
<organism evidence="10 11">
    <name type="scientific">Pseudopithomyces chartarum</name>
    <dbReference type="NCBI Taxonomy" id="1892770"/>
    <lineage>
        <taxon>Eukaryota</taxon>
        <taxon>Fungi</taxon>
        <taxon>Dikarya</taxon>
        <taxon>Ascomycota</taxon>
        <taxon>Pezizomycotina</taxon>
        <taxon>Dothideomycetes</taxon>
        <taxon>Pleosporomycetidae</taxon>
        <taxon>Pleosporales</taxon>
        <taxon>Massarineae</taxon>
        <taxon>Didymosphaeriaceae</taxon>
        <taxon>Pseudopithomyces</taxon>
    </lineage>
</organism>
<feature type="region of interest" description="Disordered" evidence="7">
    <location>
        <begin position="577"/>
        <end position="648"/>
    </location>
</feature>
<feature type="compositionally biased region" description="Polar residues" evidence="7">
    <location>
        <begin position="595"/>
        <end position="611"/>
    </location>
</feature>
<protein>
    <recommendedName>
        <fullName evidence="12">DWNN domain-containing protein</fullName>
    </recommendedName>
</protein>
<dbReference type="GO" id="GO:0005634">
    <property type="term" value="C:nucleus"/>
    <property type="evidence" value="ECO:0007669"/>
    <property type="project" value="UniProtKB-SubCell"/>
</dbReference>
<feature type="compositionally biased region" description="Basic and acidic residues" evidence="7">
    <location>
        <begin position="631"/>
        <end position="642"/>
    </location>
</feature>
<dbReference type="EMBL" id="WVTA01000008">
    <property type="protein sequence ID" value="KAK3208117.1"/>
    <property type="molecule type" value="Genomic_DNA"/>
</dbReference>
<dbReference type="SUPFAM" id="SSF57756">
    <property type="entry name" value="Retrovirus zinc finger-like domains"/>
    <property type="match status" value="1"/>
</dbReference>
<dbReference type="Proteomes" id="UP001280581">
    <property type="component" value="Unassembled WGS sequence"/>
</dbReference>
<dbReference type="InterPro" id="IPR036875">
    <property type="entry name" value="Znf_CCHC_sf"/>
</dbReference>
<feature type="region of interest" description="Disordered" evidence="7">
    <location>
        <begin position="1231"/>
        <end position="1254"/>
    </location>
</feature>
<dbReference type="GO" id="GO:0000976">
    <property type="term" value="F:transcription cis-regulatory region binding"/>
    <property type="evidence" value="ECO:0007669"/>
    <property type="project" value="TreeGrafter"/>
</dbReference>
<dbReference type="GO" id="GO:0003700">
    <property type="term" value="F:DNA-binding transcription factor activity"/>
    <property type="evidence" value="ECO:0007669"/>
    <property type="project" value="TreeGrafter"/>
</dbReference>
<gene>
    <name evidence="10" type="ORF">GRF29_96g1411364</name>
</gene>